<dbReference type="PANTHER" id="PTHR43280:SF32">
    <property type="entry name" value="TRANSCRIPTIONAL REGULATORY PROTEIN"/>
    <property type="match status" value="1"/>
</dbReference>
<dbReference type="PROSITE" id="PS01124">
    <property type="entry name" value="HTH_ARAC_FAMILY_2"/>
    <property type="match status" value="1"/>
</dbReference>
<organism evidence="3 4">
    <name type="scientific">Hallella seregens ATCC 51272</name>
    <dbReference type="NCBI Taxonomy" id="1336250"/>
    <lineage>
        <taxon>Bacteria</taxon>
        <taxon>Pseudomonadati</taxon>
        <taxon>Bacteroidota</taxon>
        <taxon>Bacteroidia</taxon>
        <taxon>Bacteroidales</taxon>
        <taxon>Prevotellaceae</taxon>
        <taxon>Hallella</taxon>
    </lineage>
</organism>
<dbReference type="Gene3D" id="1.10.10.60">
    <property type="entry name" value="Homeodomain-like"/>
    <property type="match status" value="1"/>
</dbReference>
<dbReference type="PANTHER" id="PTHR43280">
    <property type="entry name" value="ARAC-FAMILY TRANSCRIPTIONAL REGULATOR"/>
    <property type="match status" value="1"/>
</dbReference>
<evidence type="ECO:0000259" key="2">
    <source>
        <dbReference type="PROSITE" id="PS01124"/>
    </source>
</evidence>
<dbReference type="SMART" id="SM00342">
    <property type="entry name" value="HTH_ARAC"/>
    <property type="match status" value="1"/>
</dbReference>
<evidence type="ECO:0000313" key="4">
    <source>
        <dbReference type="Proteomes" id="UP001589688"/>
    </source>
</evidence>
<gene>
    <name evidence="3" type="ORF">ACFFK8_07330</name>
</gene>
<keyword evidence="4" id="KW-1185">Reference proteome</keyword>
<dbReference type="EMBL" id="JBHLZF010000002">
    <property type="protein sequence ID" value="MFB9897612.1"/>
    <property type="molecule type" value="Genomic_DNA"/>
</dbReference>
<dbReference type="RefSeq" id="WP_027952302.1">
    <property type="nucleotide sequence ID" value="NZ_JADU01000016.1"/>
</dbReference>
<accession>A0ABV5ZJS1</accession>
<reference evidence="3 4" key="1">
    <citation type="submission" date="2024-09" db="EMBL/GenBank/DDBJ databases">
        <authorList>
            <person name="Sun Q."/>
            <person name="Mori K."/>
        </authorList>
    </citation>
    <scope>NUCLEOTIDE SEQUENCE [LARGE SCALE GENOMIC DNA]</scope>
    <source>
        <strain evidence="3 4">ATCC 51272</strain>
    </source>
</reference>
<dbReference type="InterPro" id="IPR018060">
    <property type="entry name" value="HTH_AraC"/>
</dbReference>
<dbReference type="Pfam" id="PF12833">
    <property type="entry name" value="HTH_18"/>
    <property type="match status" value="1"/>
</dbReference>
<comment type="caution">
    <text evidence="3">The sequence shown here is derived from an EMBL/GenBank/DDBJ whole genome shotgun (WGS) entry which is preliminary data.</text>
</comment>
<protein>
    <submittedName>
        <fullName evidence="3">Helix-turn-helix domain-containing protein</fullName>
    </submittedName>
</protein>
<evidence type="ECO:0000313" key="3">
    <source>
        <dbReference type="EMBL" id="MFB9897612.1"/>
    </source>
</evidence>
<feature type="domain" description="HTH araC/xylS-type" evidence="2">
    <location>
        <begin position="209"/>
        <end position="307"/>
    </location>
</feature>
<dbReference type="Proteomes" id="UP001589688">
    <property type="component" value="Unassembled WGS sequence"/>
</dbReference>
<proteinExistence type="predicted"/>
<evidence type="ECO:0000256" key="1">
    <source>
        <dbReference type="ARBA" id="ARBA00023125"/>
    </source>
</evidence>
<keyword evidence="1" id="KW-0238">DNA-binding</keyword>
<sequence>MDKENLDLKTTVTTYQEIRDSIANGEHGFADKYFANDNYSVLLGGNALFKSMLAPHVSTRVDCVRVGIVRRGSCAPVVNNRRYPCGEGDLLFMNWGTIITEDHFSVEAQFDGIAMNETYMKHIFGDELPRAFLLPAQCFKVHLKPAELHIFCNYLETLFHLVTLMDQGIDVRNAVRTLFASALHFIETLYQKKVVPPEGFSPRRRQLNNSFMKLVVAHARQQHELEFYAQQLCITPHYLGMLVRQETGETAKAWIDRALLIAIQVELKQTHKSLKVLAGEFFFPSVSSFCKFFKRMTGSTATAYRTGGAI</sequence>
<name>A0ABV5ZJS1_9BACT</name>